<dbReference type="WBParaSite" id="ASIM_0001673501-mRNA-1">
    <property type="protein sequence ID" value="ASIM_0001673501-mRNA-1"/>
    <property type="gene ID" value="ASIM_0001673501"/>
</dbReference>
<dbReference type="Pfam" id="PF13895">
    <property type="entry name" value="Ig_2"/>
    <property type="match status" value="3"/>
</dbReference>
<dbReference type="PROSITE" id="PS50835">
    <property type="entry name" value="IG_LIKE"/>
    <property type="match status" value="14"/>
</dbReference>
<dbReference type="GO" id="GO:0098632">
    <property type="term" value="F:cell-cell adhesion mediator activity"/>
    <property type="evidence" value="ECO:0007669"/>
    <property type="project" value="TreeGrafter"/>
</dbReference>
<name>A0A0M3K6Z4_ANISI</name>
<evidence type="ECO:0000313" key="6">
    <source>
        <dbReference type="WBParaSite" id="ASIM_0001673501-mRNA-1"/>
    </source>
</evidence>
<evidence type="ECO:0000313" key="4">
    <source>
        <dbReference type="EMBL" id="VDK56964.1"/>
    </source>
</evidence>
<dbReference type="InterPro" id="IPR003598">
    <property type="entry name" value="Ig_sub2"/>
</dbReference>
<feature type="domain" description="Ig-like" evidence="3">
    <location>
        <begin position="961"/>
        <end position="1025"/>
    </location>
</feature>
<dbReference type="PANTHER" id="PTHR10075">
    <property type="entry name" value="BASIGIN RELATED"/>
    <property type="match status" value="1"/>
</dbReference>
<dbReference type="Pfam" id="PF00047">
    <property type="entry name" value="ig"/>
    <property type="match status" value="5"/>
</dbReference>
<reference evidence="6" key="1">
    <citation type="submission" date="2017-02" db="UniProtKB">
        <authorList>
            <consortium name="WormBaseParasite"/>
        </authorList>
    </citation>
    <scope>IDENTIFICATION</scope>
</reference>
<dbReference type="InterPro" id="IPR007110">
    <property type="entry name" value="Ig-like_dom"/>
</dbReference>
<dbReference type="Gene3D" id="2.60.40.10">
    <property type="entry name" value="Immunoglobulins"/>
    <property type="match status" value="13"/>
</dbReference>
<reference evidence="4 5" key="2">
    <citation type="submission" date="2018-11" db="EMBL/GenBank/DDBJ databases">
        <authorList>
            <consortium name="Pathogen Informatics"/>
        </authorList>
    </citation>
    <scope>NUCLEOTIDE SEQUENCE [LARGE SCALE GENOMIC DNA]</scope>
</reference>
<dbReference type="GO" id="GO:0007156">
    <property type="term" value="P:homophilic cell adhesion via plasma membrane adhesion molecules"/>
    <property type="evidence" value="ECO:0007669"/>
    <property type="project" value="TreeGrafter"/>
</dbReference>
<dbReference type="AlphaFoldDB" id="A0A0M3K6Z4"/>
<dbReference type="InterPro" id="IPR003599">
    <property type="entry name" value="Ig_sub"/>
</dbReference>
<feature type="domain" description="Ig-like" evidence="3">
    <location>
        <begin position="468"/>
        <end position="554"/>
    </location>
</feature>
<dbReference type="SUPFAM" id="SSF48726">
    <property type="entry name" value="Immunoglobulin"/>
    <property type="match status" value="13"/>
</dbReference>
<feature type="domain" description="Ig-like" evidence="3">
    <location>
        <begin position="5"/>
        <end position="84"/>
    </location>
</feature>
<organism evidence="6">
    <name type="scientific">Anisakis simplex</name>
    <name type="common">Herring worm</name>
    <dbReference type="NCBI Taxonomy" id="6269"/>
    <lineage>
        <taxon>Eukaryota</taxon>
        <taxon>Metazoa</taxon>
        <taxon>Ecdysozoa</taxon>
        <taxon>Nematoda</taxon>
        <taxon>Chromadorea</taxon>
        <taxon>Rhabditida</taxon>
        <taxon>Spirurina</taxon>
        <taxon>Ascaridomorpha</taxon>
        <taxon>Ascaridoidea</taxon>
        <taxon>Anisakidae</taxon>
        <taxon>Anisakis</taxon>
        <taxon>Anisakis simplex complex</taxon>
    </lineage>
</organism>
<dbReference type="SMART" id="SM00409">
    <property type="entry name" value="IG"/>
    <property type="match status" value="13"/>
</dbReference>
<keyword evidence="5" id="KW-1185">Reference proteome</keyword>
<evidence type="ECO:0000259" key="3">
    <source>
        <dbReference type="PROSITE" id="PS50835"/>
    </source>
</evidence>
<gene>
    <name evidence="4" type="ORF">ASIM_LOCUS16142</name>
</gene>
<feature type="domain" description="Ig-like" evidence="3">
    <location>
        <begin position="1213"/>
        <end position="1262"/>
    </location>
</feature>
<feature type="domain" description="Ig-like" evidence="3">
    <location>
        <begin position="739"/>
        <end position="818"/>
    </location>
</feature>
<evidence type="ECO:0000256" key="2">
    <source>
        <dbReference type="ARBA" id="ARBA00023319"/>
    </source>
</evidence>
<feature type="domain" description="Ig-like" evidence="3">
    <location>
        <begin position="102"/>
        <end position="179"/>
    </location>
</feature>
<dbReference type="PANTHER" id="PTHR10075:SF100">
    <property type="entry name" value="FASCICLIN-2"/>
    <property type="match status" value="1"/>
</dbReference>
<keyword evidence="1" id="KW-0677">Repeat</keyword>
<dbReference type="GO" id="GO:0005886">
    <property type="term" value="C:plasma membrane"/>
    <property type="evidence" value="ECO:0007669"/>
    <property type="project" value="TreeGrafter"/>
</dbReference>
<feature type="domain" description="Ig-like" evidence="3">
    <location>
        <begin position="1036"/>
        <end position="1112"/>
    </location>
</feature>
<dbReference type="GO" id="GO:0070593">
    <property type="term" value="P:dendrite self-avoidance"/>
    <property type="evidence" value="ECO:0007669"/>
    <property type="project" value="TreeGrafter"/>
</dbReference>
<feature type="domain" description="Ig-like" evidence="3">
    <location>
        <begin position="561"/>
        <end position="641"/>
    </location>
</feature>
<feature type="domain" description="Ig-like" evidence="3">
    <location>
        <begin position="821"/>
        <end position="915"/>
    </location>
</feature>
<dbReference type="InterPro" id="IPR036179">
    <property type="entry name" value="Ig-like_dom_sf"/>
</dbReference>
<keyword evidence="2" id="KW-0393">Immunoglobulin domain</keyword>
<dbReference type="GO" id="GO:0030424">
    <property type="term" value="C:axon"/>
    <property type="evidence" value="ECO:0007669"/>
    <property type="project" value="TreeGrafter"/>
</dbReference>
<accession>A0A0M3K6Z4</accession>
<dbReference type="EMBL" id="UYRR01032844">
    <property type="protein sequence ID" value="VDK56964.1"/>
    <property type="molecule type" value="Genomic_DNA"/>
</dbReference>
<feature type="domain" description="Ig-like" evidence="3">
    <location>
        <begin position="190"/>
        <end position="276"/>
    </location>
</feature>
<dbReference type="InterPro" id="IPR013151">
    <property type="entry name" value="Immunoglobulin_dom"/>
</dbReference>
<evidence type="ECO:0000313" key="5">
    <source>
        <dbReference type="Proteomes" id="UP000267096"/>
    </source>
</evidence>
<dbReference type="OrthoDB" id="10055367at2759"/>
<dbReference type="Proteomes" id="UP000267096">
    <property type="component" value="Unassembled WGS sequence"/>
</dbReference>
<feature type="domain" description="Ig-like" evidence="3">
    <location>
        <begin position="1123"/>
        <end position="1202"/>
    </location>
</feature>
<sequence length="1262" mass="140360">MRKFPHVPLIDPPVQTIRVNENAQINCWLPEHPYATLRWFRLDGVLSADAKDSGGGSLRIPRVKVSDEGSYVCATDDLHPAKVPKVLEHSKVFGVTRDTKVPEIREASKLLVVDPLHQTVQANERAQIRCWSSSRPYAMLRWLKEDGKISENAADHDGLLTIPRAAPSDEGVYICSSNDIHPGHTIYSVPAILHVESQAVLEIDRPQQTVTVNETAQIRCWLPGRPDVHLSWRRENGYISDGASDVDGLLTISRVQLSDEGTYYCFTDNIHSGQIVYSPPALIRVQTPAVIEIDPPLQTVSANETAKIRCWLPSKPDVLLTWRKENGQLSENATDKDGVLMLPNVKDTDEGKYICFTGDVYPGRILYSAPATIHVHYPDVLEVDPLLQEVNLNESAQIRCQLANRPYATLRWRRRDGDVSQHATVTSGLLVVPRVNFSDAGEYFCYTDDIHPGHPIFSAPAVVRVKYPDVLVIDPPVQAVITNETALIKCTLPGRPSATVRWRKQDGTLNENATDFDGLLTIQRVTHSDAGIYICFTNDVHPGHTMSSPPARIIVENPKEPQVEPKVQTVTTGQSVEIRCWIPGRPLNTLRWRKEGGVLNENAIDEDGILMIPNVNISDKGSYICYTNDIHPGHTHQSEAALIHVQFPNIPQINPPQQTVTVNETAQIYCRLPGQPHITLRWRKEDGSYINGNAIDEDGVLTIPNVNTSDEGNYICYTNDIHPGHTHQSAPARILVYDPAVLQIDPPQQIVTINETAHIRCWLPGRSYVTLRWRKQDGEISDKAIDEDGFLTIPNITAFDEGTYICYTNDLHPGYTISSSPALIRVHKSIVLQVEPIQQTVIVNQTFQLHCWLPERPYATLGWRKESGDLNAKATDSNGVLTVPEASLSDEGNYLCWTEDEHPGHPVYSVMARVNVQNPKEPQIDPPAQAVNVNGTAQVRCWLPGEPYATLRWSKEGVQTPQVEPSVQTVTVNDTAQVYCSLDGYPYATLRWRKEDGVMSDIAVDEGGVLTIPHVNISDEGKYVCYTNDVHPAEIPQVDPHQQTVALNQTAQIDCFLPGRPYATLQWRKEDGSISDKAVDKGGILTIPNVNISDEGTYVCFTDDVHPGHTISSAPALVHVQMPEVPEIDPSQQTLTVNETAQLYCWLPGRPHVTLQWRRQGGDLNDNAIDKDGILTIPNVKISDEGTYVCFTDDVHPGHTISSAPALVHVQKPDVLLIDPPYQTVTVDETAQVQCNAPDRPYVTLRWRKQDGVINENATDIG</sequence>
<dbReference type="GO" id="GO:0007411">
    <property type="term" value="P:axon guidance"/>
    <property type="evidence" value="ECO:0007669"/>
    <property type="project" value="TreeGrafter"/>
</dbReference>
<proteinExistence type="predicted"/>
<feature type="domain" description="Ig-like" evidence="3">
    <location>
        <begin position="288"/>
        <end position="355"/>
    </location>
</feature>
<feature type="domain" description="Ig-like" evidence="3">
    <location>
        <begin position="648"/>
        <end position="735"/>
    </location>
</feature>
<dbReference type="Pfam" id="PF13927">
    <property type="entry name" value="Ig_3"/>
    <property type="match status" value="4"/>
</dbReference>
<dbReference type="InterPro" id="IPR013783">
    <property type="entry name" value="Ig-like_fold"/>
</dbReference>
<feature type="domain" description="Ig-like" evidence="3">
    <location>
        <begin position="378"/>
        <end position="464"/>
    </location>
</feature>
<protein>
    <submittedName>
        <fullName evidence="6">Hemicentin-1 (inferred by orthology to a human protein)</fullName>
    </submittedName>
</protein>
<dbReference type="SMART" id="SM00408">
    <property type="entry name" value="IGc2"/>
    <property type="match status" value="13"/>
</dbReference>
<evidence type="ECO:0000256" key="1">
    <source>
        <dbReference type="ARBA" id="ARBA00022737"/>
    </source>
</evidence>